<dbReference type="Proteomes" id="UP000308600">
    <property type="component" value="Unassembled WGS sequence"/>
</dbReference>
<proteinExistence type="predicted"/>
<evidence type="ECO:0000313" key="2">
    <source>
        <dbReference type="Proteomes" id="UP000308600"/>
    </source>
</evidence>
<name>A0ACD3B5M9_9AGAR</name>
<gene>
    <name evidence="1" type="ORF">BDN72DRAFT_792646</name>
</gene>
<keyword evidence="2" id="KW-1185">Reference proteome</keyword>
<evidence type="ECO:0000313" key="1">
    <source>
        <dbReference type="EMBL" id="TFK72262.1"/>
    </source>
</evidence>
<organism evidence="1 2">
    <name type="scientific">Pluteus cervinus</name>
    <dbReference type="NCBI Taxonomy" id="181527"/>
    <lineage>
        <taxon>Eukaryota</taxon>
        <taxon>Fungi</taxon>
        <taxon>Dikarya</taxon>
        <taxon>Basidiomycota</taxon>
        <taxon>Agaricomycotina</taxon>
        <taxon>Agaricomycetes</taxon>
        <taxon>Agaricomycetidae</taxon>
        <taxon>Agaricales</taxon>
        <taxon>Pluteineae</taxon>
        <taxon>Pluteaceae</taxon>
        <taxon>Pluteus</taxon>
    </lineage>
</organism>
<reference evidence="1 2" key="1">
    <citation type="journal article" date="2019" name="Nat. Ecol. Evol.">
        <title>Megaphylogeny resolves global patterns of mushroom evolution.</title>
        <authorList>
            <person name="Varga T."/>
            <person name="Krizsan K."/>
            <person name="Foldi C."/>
            <person name="Dima B."/>
            <person name="Sanchez-Garcia M."/>
            <person name="Sanchez-Ramirez S."/>
            <person name="Szollosi G.J."/>
            <person name="Szarkandi J.G."/>
            <person name="Papp V."/>
            <person name="Albert L."/>
            <person name="Andreopoulos W."/>
            <person name="Angelini C."/>
            <person name="Antonin V."/>
            <person name="Barry K.W."/>
            <person name="Bougher N.L."/>
            <person name="Buchanan P."/>
            <person name="Buyck B."/>
            <person name="Bense V."/>
            <person name="Catcheside P."/>
            <person name="Chovatia M."/>
            <person name="Cooper J."/>
            <person name="Damon W."/>
            <person name="Desjardin D."/>
            <person name="Finy P."/>
            <person name="Geml J."/>
            <person name="Haridas S."/>
            <person name="Hughes K."/>
            <person name="Justo A."/>
            <person name="Karasinski D."/>
            <person name="Kautmanova I."/>
            <person name="Kiss B."/>
            <person name="Kocsube S."/>
            <person name="Kotiranta H."/>
            <person name="LaButti K.M."/>
            <person name="Lechner B.E."/>
            <person name="Liimatainen K."/>
            <person name="Lipzen A."/>
            <person name="Lukacs Z."/>
            <person name="Mihaltcheva S."/>
            <person name="Morgado L.N."/>
            <person name="Niskanen T."/>
            <person name="Noordeloos M.E."/>
            <person name="Ohm R.A."/>
            <person name="Ortiz-Santana B."/>
            <person name="Ovrebo C."/>
            <person name="Racz N."/>
            <person name="Riley R."/>
            <person name="Savchenko A."/>
            <person name="Shiryaev A."/>
            <person name="Soop K."/>
            <person name="Spirin V."/>
            <person name="Szebenyi C."/>
            <person name="Tomsovsky M."/>
            <person name="Tulloss R.E."/>
            <person name="Uehling J."/>
            <person name="Grigoriev I.V."/>
            <person name="Vagvolgyi C."/>
            <person name="Papp T."/>
            <person name="Martin F.M."/>
            <person name="Miettinen O."/>
            <person name="Hibbett D.S."/>
            <person name="Nagy L.G."/>
        </authorList>
    </citation>
    <scope>NUCLEOTIDE SEQUENCE [LARGE SCALE GENOMIC DNA]</scope>
    <source>
        <strain evidence="1 2">NL-1719</strain>
    </source>
</reference>
<sequence>MELKTTISLILFAIFARNTYERLKQRRTKKVPVTSERVLILGASTGVGRVLATLYAKRGARVCVVGRREGIIREVVQECLHTSSPSSSESTKKILGIAGDFADAEAMIGLRDTLKTEWQGVDTVIVAAGVSALQPLLTVAGLENNQGTLEPGQISQEGLQHTIDVAMAATRGNYLGPLVSAVTFIPLLTETSKSPAILLVSSVAAVIPPPTRTLYGSTKAASLVLYQALSVEHPDIAFTHFLPATIEGDFRASAVDNGPVREADPNKHGLRREVVAGRCIEAIDRGEKMVFMPKYMRYGHLLYWIWPAFVEWRARVKYNFLRK</sequence>
<protein>
    <submittedName>
        <fullName evidence="1">NAD(P)-binding protein</fullName>
    </submittedName>
</protein>
<accession>A0ACD3B5M9</accession>
<dbReference type="EMBL" id="ML208287">
    <property type="protein sequence ID" value="TFK72262.1"/>
    <property type="molecule type" value="Genomic_DNA"/>
</dbReference>